<keyword evidence="4" id="KW-1185">Reference proteome</keyword>
<dbReference type="EMBL" id="JWIO01000022">
    <property type="protein sequence ID" value="KLL10948.1"/>
    <property type="molecule type" value="Genomic_DNA"/>
</dbReference>
<name>A0ABR5F2P7_9ACTN</name>
<evidence type="ECO:0000256" key="1">
    <source>
        <dbReference type="SAM" id="MobiDB-lite"/>
    </source>
</evidence>
<dbReference type="InterPro" id="IPR002645">
    <property type="entry name" value="STAS_dom"/>
</dbReference>
<feature type="compositionally biased region" description="Low complexity" evidence="1">
    <location>
        <begin position="112"/>
        <end position="127"/>
    </location>
</feature>
<dbReference type="CDD" id="cd07043">
    <property type="entry name" value="STAS_anti-anti-sigma_factors"/>
    <property type="match status" value="1"/>
</dbReference>
<dbReference type="Proteomes" id="UP000035425">
    <property type="component" value="Unassembled WGS sequence"/>
</dbReference>
<comment type="caution">
    <text evidence="3">The sequence shown here is derived from an EMBL/GenBank/DDBJ whole genome shotgun (WGS) entry which is preliminary data.</text>
</comment>
<gene>
    <name evidence="3" type="ORF">FrCorBMG51_14370</name>
</gene>
<proteinExistence type="predicted"/>
<sequence length="127" mass="13586">MQVQAGRLRMSVTQSECEVIIVLDGELDTRGRLRFRQQIHELLGRGGTDVVVDVDGLSAIDIAGMAALLRADLLLRGVHSTVRIRGASPAFMALLRSTGLTGRLQVEPGPRRPATGTPRATATSSAR</sequence>
<evidence type="ECO:0000259" key="2">
    <source>
        <dbReference type="PROSITE" id="PS50801"/>
    </source>
</evidence>
<evidence type="ECO:0000313" key="3">
    <source>
        <dbReference type="EMBL" id="KLL10948.1"/>
    </source>
</evidence>
<feature type="domain" description="STAS" evidence="2">
    <location>
        <begin position="8"/>
        <end position="100"/>
    </location>
</feature>
<accession>A0ABR5F2P7</accession>
<dbReference type="RefSeq" id="WP_047223567.1">
    <property type="nucleotide sequence ID" value="NZ_JWIO01000022.1"/>
</dbReference>
<organism evidence="3 4">
    <name type="scientific">Protofrankia coriariae</name>
    <dbReference type="NCBI Taxonomy" id="1562887"/>
    <lineage>
        <taxon>Bacteria</taxon>
        <taxon>Bacillati</taxon>
        <taxon>Actinomycetota</taxon>
        <taxon>Actinomycetes</taxon>
        <taxon>Frankiales</taxon>
        <taxon>Frankiaceae</taxon>
        <taxon>Protofrankia</taxon>
    </lineage>
</organism>
<protein>
    <submittedName>
        <fullName evidence="3">Anti-sigma factor antagonist</fullName>
    </submittedName>
</protein>
<dbReference type="InterPro" id="IPR036513">
    <property type="entry name" value="STAS_dom_sf"/>
</dbReference>
<dbReference type="SUPFAM" id="SSF52091">
    <property type="entry name" value="SpoIIaa-like"/>
    <property type="match status" value="1"/>
</dbReference>
<evidence type="ECO:0000313" key="4">
    <source>
        <dbReference type="Proteomes" id="UP000035425"/>
    </source>
</evidence>
<dbReference type="InterPro" id="IPR058548">
    <property type="entry name" value="MlaB-like_STAS"/>
</dbReference>
<feature type="region of interest" description="Disordered" evidence="1">
    <location>
        <begin position="102"/>
        <end position="127"/>
    </location>
</feature>
<dbReference type="Pfam" id="PF13466">
    <property type="entry name" value="STAS_2"/>
    <property type="match status" value="1"/>
</dbReference>
<reference evidence="3 4" key="1">
    <citation type="submission" date="2014-12" db="EMBL/GenBank/DDBJ databases">
        <title>Frankia sp. BMG5.1 draft genome.</title>
        <authorList>
            <person name="Gtari M."/>
            <person name="Ghodhbane-Gtari F."/>
            <person name="Nouioui I."/>
            <person name="Ktari A."/>
            <person name="Hezbri K."/>
            <person name="Mimouni W."/>
            <person name="Sbissi I."/>
            <person name="Ayari A."/>
            <person name="Yamanaka T."/>
            <person name="Normand P."/>
            <person name="Tisa L.S."/>
            <person name="Boudabous A."/>
        </authorList>
    </citation>
    <scope>NUCLEOTIDE SEQUENCE [LARGE SCALE GENOMIC DNA]</scope>
    <source>
        <strain evidence="3 4">BMG5.1</strain>
    </source>
</reference>
<dbReference type="Gene3D" id="3.30.750.24">
    <property type="entry name" value="STAS domain"/>
    <property type="match status" value="1"/>
</dbReference>
<dbReference type="PROSITE" id="PS50801">
    <property type="entry name" value="STAS"/>
    <property type="match status" value="1"/>
</dbReference>